<proteinExistence type="predicted"/>
<dbReference type="Proteomes" id="UP000325788">
    <property type="component" value="Unassembled WGS sequence"/>
</dbReference>
<dbReference type="EMBL" id="VXLD01000001">
    <property type="protein sequence ID" value="KAB1860143.1"/>
    <property type="molecule type" value="Genomic_DNA"/>
</dbReference>
<dbReference type="AlphaFoldDB" id="A0A5N4WWM8"/>
<comment type="caution">
    <text evidence="2">The sequence shown here is derived from an EMBL/GenBank/DDBJ whole genome shotgun (WGS) entry which is preliminary data.</text>
</comment>
<evidence type="ECO:0000313" key="2">
    <source>
        <dbReference type="EMBL" id="KAB1860143.1"/>
    </source>
</evidence>
<organism evidence="2 3">
    <name type="scientific">Acinetobacter tandoii</name>
    <dbReference type="NCBI Taxonomy" id="202954"/>
    <lineage>
        <taxon>Bacteria</taxon>
        <taxon>Pseudomonadati</taxon>
        <taxon>Pseudomonadota</taxon>
        <taxon>Gammaproteobacteria</taxon>
        <taxon>Moraxellales</taxon>
        <taxon>Moraxellaceae</taxon>
        <taxon>Acinetobacter</taxon>
    </lineage>
</organism>
<evidence type="ECO:0000313" key="3">
    <source>
        <dbReference type="Proteomes" id="UP000325788"/>
    </source>
</evidence>
<feature type="coiled-coil region" evidence="1">
    <location>
        <begin position="2"/>
        <end position="32"/>
    </location>
</feature>
<evidence type="ECO:0000256" key="1">
    <source>
        <dbReference type="SAM" id="Coils"/>
    </source>
</evidence>
<gene>
    <name evidence="2" type="ORF">F4W09_02295</name>
</gene>
<sequence length="66" mass="7662">MVLQLVQQNNQLVEQNNKLTDQTNQLIQQNNQLIQINSDQTAQIRMLLDEIVGDEDEPQSRNLDDD</sequence>
<protein>
    <submittedName>
        <fullName evidence="2">Uncharacterized protein</fullName>
    </submittedName>
</protein>
<name>A0A5N4WWM8_9GAMM</name>
<keyword evidence="1" id="KW-0175">Coiled coil</keyword>
<reference evidence="2 3" key="1">
    <citation type="submission" date="2019-09" db="EMBL/GenBank/DDBJ databases">
        <title>Draft genome sequence of Acinetobacter tandoii W4-4-4 isolated from environmental water sample.</title>
        <authorList>
            <person name="Wee S.K."/>
            <person name="Yan B."/>
            <person name="Mustaffa S.B."/>
            <person name="Yap E.P.H."/>
        </authorList>
    </citation>
    <scope>NUCLEOTIDE SEQUENCE [LARGE SCALE GENOMIC DNA]</scope>
    <source>
        <strain evidence="2 3">W4-4-4</strain>
    </source>
</reference>
<accession>A0A5N4WWM8</accession>